<evidence type="ECO:0000256" key="4">
    <source>
        <dbReference type="ARBA" id="ARBA00022989"/>
    </source>
</evidence>
<protein>
    <recommendedName>
        <fullName evidence="9">TspO protein</fullName>
    </recommendedName>
</protein>
<evidence type="ECO:0000256" key="1">
    <source>
        <dbReference type="ARBA" id="ARBA00004141"/>
    </source>
</evidence>
<dbReference type="EMBL" id="MHTG01000007">
    <property type="protein sequence ID" value="OHA57720.1"/>
    <property type="molecule type" value="Genomic_DNA"/>
</dbReference>
<evidence type="ECO:0008006" key="9">
    <source>
        <dbReference type="Google" id="ProtNLM"/>
    </source>
</evidence>
<evidence type="ECO:0000256" key="2">
    <source>
        <dbReference type="ARBA" id="ARBA00007524"/>
    </source>
</evidence>
<evidence type="ECO:0000256" key="3">
    <source>
        <dbReference type="ARBA" id="ARBA00022692"/>
    </source>
</evidence>
<evidence type="ECO:0000256" key="5">
    <source>
        <dbReference type="ARBA" id="ARBA00023136"/>
    </source>
</evidence>
<dbReference type="InterPro" id="IPR038330">
    <property type="entry name" value="TspO/MBR-related_sf"/>
</dbReference>
<dbReference type="PIRSF" id="PIRSF005859">
    <property type="entry name" value="PBR"/>
    <property type="match status" value="1"/>
</dbReference>
<feature type="transmembrane region" description="Helical" evidence="6">
    <location>
        <begin position="79"/>
        <end position="100"/>
    </location>
</feature>
<keyword evidence="4 6" id="KW-1133">Transmembrane helix</keyword>
<keyword evidence="5 6" id="KW-0472">Membrane</keyword>
<comment type="caution">
    <text evidence="7">The sequence shown here is derived from an EMBL/GenBank/DDBJ whole genome shotgun (WGS) entry which is preliminary data.</text>
</comment>
<dbReference type="STRING" id="1802435.A2114_02480"/>
<organism evidence="7 8">
    <name type="scientific">Candidatus Vogelbacteria bacterium GWA1_51_14</name>
    <dbReference type="NCBI Taxonomy" id="1802435"/>
    <lineage>
        <taxon>Bacteria</taxon>
        <taxon>Candidatus Vogeliibacteriota</taxon>
    </lineage>
</organism>
<evidence type="ECO:0000256" key="6">
    <source>
        <dbReference type="SAM" id="Phobius"/>
    </source>
</evidence>
<gene>
    <name evidence="7" type="ORF">A2114_02480</name>
</gene>
<proteinExistence type="inferred from homology"/>
<accession>A0A1G2QAY4</accession>
<dbReference type="AlphaFoldDB" id="A0A1G2QAY4"/>
<dbReference type="GO" id="GO:0033013">
    <property type="term" value="P:tetrapyrrole metabolic process"/>
    <property type="evidence" value="ECO:0007669"/>
    <property type="project" value="UniProtKB-ARBA"/>
</dbReference>
<feature type="transmembrane region" description="Helical" evidence="6">
    <location>
        <begin position="106"/>
        <end position="129"/>
    </location>
</feature>
<dbReference type="PANTHER" id="PTHR10057">
    <property type="entry name" value="PERIPHERAL-TYPE BENZODIAZEPINE RECEPTOR"/>
    <property type="match status" value="1"/>
</dbReference>
<dbReference type="FunFam" id="1.20.1260.100:FF:000001">
    <property type="entry name" value="translocator protein 2"/>
    <property type="match status" value="1"/>
</dbReference>
<dbReference type="Gene3D" id="1.20.1260.100">
    <property type="entry name" value="TspO/MBR protein"/>
    <property type="match status" value="1"/>
</dbReference>
<dbReference type="Proteomes" id="UP000176494">
    <property type="component" value="Unassembled WGS sequence"/>
</dbReference>
<dbReference type="GO" id="GO:0016020">
    <property type="term" value="C:membrane"/>
    <property type="evidence" value="ECO:0007669"/>
    <property type="project" value="UniProtKB-SubCell"/>
</dbReference>
<dbReference type="PANTHER" id="PTHR10057:SF0">
    <property type="entry name" value="TRANSLOCATOR PROTEIN"/>
    <property type="match status" value="1"/>
</dbReference>
<evidence type="ECO:0000313" key="7">
    <source>
        <dbReference type="EMBL" id="OHA57720.1"/>
    </source>
</evidence>
<feature type="transmembrane region" description="Helical" evidence="6">
    <location>
        <begin position="7"/>
        <end position="29"/>
    </location>
</feature>
<dbReference type="Pfam" id="PF03073">
    <property type="entry name" value="TspO_MBR"/>
    <property type="match status" value="1"/>
</dbReference>
<reference evidence="7 8" key="1">
    <citation type="journal article" date="2016" name="Nat. Commun.">
        <title>Thousands of microbial genomes shed light on interconnected biogeochemical processes in an aquifer system.</title>
        <authorList>
            <person name="Anantharaman K."/>
            <person name="Brown C.T."/>
            <person name="Hug L.A."/>
            <person name="Sharon I."/>
            <person name="Castelle C.J."/>
            <person name="Probst A.J."/>
            <person name="Thomas B.C."/>
            <person name="Singh A."/>
            <person name="Wilkins M.J."/>
            <person name="Karaoz U."/>
            <person name="Brodie E.L."/>
            <person name="Williams K.H."/>
            <person name="Hubbard S.S."/>
            <person name="Banfield J.F."/>
        </authorList>
    </citation>
    <scope>NUCLEOTIDE SEQUENCE [LARGE SCALE GENOMIC DNA]</scope>
</reference>
<comment type="similarity">
    <text evidence="2">Belongs to the TspO/BZRP family.</text>
</comment>
<keyword evidence="3 6" id="KW-0812">Transmembrane</keyword>
<feature type="transmembrane region" description="Helical" evidence="6">
    <location>
        <begin position="49"/>
        <end position="67"/>
    </location>
</feature>
<dbReference type="InterPro" id="IPR004307">
    <property type="entry name" value="TspO_MBR"/>
</dbReference>
<comment type="subcellular location">
    <subcellularLocation>
        <location evidence="1">Membrane</location>
        <topology evidence="1">Multi-pass membrane protein</topology>
    </subcellularLocation>
</comment>
<evidence type="ECO:0000313" key="8">
    <source>
        <dbReference type="Proteomes" id="UP000176494"/>
    </source>
</evidence>
<sequence>MRTFFPIPIYSWLLIIGVAAAMLVGNFFTMPNLEWYSNIIRPTVNPPDWVFAPVWTFLYLLLIYAAWRLGRLVGERDIRFWFIVYLFGLNLILNGMWSYLFFAEHLLGAALIDAVVLAVTAVGVAFLAWPIDRRVTLVFSLYSAWLVFASFLSYQIWLLN</sequence>
<name>A0A1G2QAY4_9BACT</name>
<dbReference type="CDD" id="cd15904">
    <property type="entry name" value="TSPO_MBR"/>
    <property type="match status" value="1"/>
</dbReference>
<feature type="transmembrane region" description="Helical" evidence="6">
    <location>
        <begin position="136"/>
        <end position="157"/>
    </location>
</feature>